<dbReference type="InterPro" id="IPR055207">
    <property type="entry name" value="POLR3C_WHD"/>
</dbReference>
<dbReference type="AlphaFoldDB" id="A0A8W8I7U9"/>
<feature type="compositionally biased region" description="Polar residues" evidence="8">
    <location>
        <begin position="236"/>
        <end position="253"/>
    </location>
</feature>
<feature type="region of interest" description="Disordered" evidence="8">
    <location>
        <begin position="879"/>
        <end position="914"/>
    </location>
</feature>
<feature type="compositionally biased region" description="Basic and acidic residues" evidence="8">
    <location>
        <begin position="371"/>
        <end position="386"/>
    </location>
</feature>
<reference evidence="10" key="1">
    <citation type="submission" date="2022-08" db="UniProtKB">
        <authorList>
            <consortium name="EnsemblMetazoa"/>
        </authorList>
    </citation>
    <scope>IDENTIFICATION</scope>
    <source>
        <strain evidence="10">05x7-T-G4-1.051#20</strain>
    </source>
</reference>
<evidence type="ECO:0000256" key="7">
    <source>
        <dbReference type="RuleBase" id="RU367076"/>
    </source>
</evidence>
<feature type="region of interest" description="Disordered" evidence="8">
    <location>
        <begin position="175"/>
        <end position="208"/>
    </location>
</feature>
<evidence type="ECO:0000256" key="3">
    <source>
        <dbReference type="ARBA" id="ARBA00022478"/>
    </source>
</evidence>
<evidence type="ECO:0000313" key="11">
    <source>
        <dbReference type="Proteomes" id="UP000005408"/>
    </source>
</evidence>
<dbReference type="SUPFAM" id="SSF57667">
    <property type="entry name" value="beta-beta-alpha zinc fingers"/>
    <property type="match status" value="1"/>
</dbReference>
<dbReference type="InterPro" id="IPR013197">
    <property type="entry name" value="RNA_pol_III_RPC82-rel_HTH"/>
</dbReference>
<dbReference type="GO" id="GO:0005666">
    <property type="term" value="C:RNA polymerase III complex"/>
    <property type="evidence" value="ECO:0007669"/>
    <property type="project" value="UniProtKB-UniRule"/>
</dbReference>
<dbReference type="GO" id="GO:0003697">
    <property type="term" value="F:single-stranded DNA binding"/>
    <property type="evidence" value="ECO:0007669"/>
    <property type="project" value="UniProtKB-UniRule"/>
</dbReference>
<feature type="domain" description="C2H2-type" evidence="9">
    <location>
        <begin position="323"/>
        <end position="352"/>
    </location>
</feature>
<feature type="compositionally biased region" description="Polar residues" evidence="8">
    <location>
        <begin position="517"/>
        <end position="526"/>
    </location>
</feature>
<evidence type="ECO:0000259" key="9">
    <source>
        <dbReference type="PROSITE" id="PS50157"/>
    </source>
</evidence>
<keyword evidence="4 7" id="KW-0804">Transcription</keyword>
<name>A0A8W8I7U9_MAGGI</name>
<dbReference type="Pfam" id="PF22536">
    <property type="entry name" value="WHD_POLR3C"/>
    <property type="match status" value="1"/>
</dbReference>
<comment type="subunit">
    <text evidence="7">Component of the RNA polymerase III (Pol III) complex consisting of 17 subunits.</text>
</comment>
<dbReference type="SMART" id="SM00355">
    <property type="entry name" value="ZnF_C2H2"/>
    <property type="match status" value="7"/>
</dbReference>
<dbReference type="InterPro" id="IPR008806">
    <property type="entry name" value="RNA_pol_III_Rpc82_C"/>
</dbReference>
<dbReference type="InterPro" id="IPR036236">
    <property type="entry name" value="Znf_C2H2_sf"/>
</dbReference>
<organism evidence="10 11">
    <name type="scientific">Magallana gigas</name>
    <name type="common">Pacific oyster</name>
    <name type="synonym">Crassostrea gigas</name>
    <dbReference type="NCBI Taxonomy" id="29159"/>
    <lineage>
        <taxon>Eukaryota</taxon>
        <taxon>Metazoa</taxon>
        <taxon>Spiralia</taxon>
        <taxon>Lophotrochozoa</taxon>
        <taxon>Mollusca</taxon>
        <taxon>Bivalvia</taxon>
        <taxon>Autobranchia</taxon>
        <taxon>Pteriomorphia</taxon>
        <taxon>Ostreida</taxon>
        <taxon>Ostreoidea</taxon>
        <taxon>Ostreidae</taxon>
        <taxon>Magallana</taxon>
    </lineage>
</organism>
<feature type="region of interest" description="Disordered" evidence="8">
    <location>
        <begin position="345"/>
        <end position="398"/>
    </location>
</feature>
<dbReference type="FunFam" id="1.10.10.10:FF:000199">
    <property type="entry name" value="DNA-directed RNA polymerase III subunit RPC3"/>
    <property type="match status" value="1"/>
</dbReference>
<keyword evidence="5 7" id="KW-0539">Nucleus</keyword>
<dbReference type="Gene3D" id="1.10.10.10">
    <property type="entry name" value="Winged helix-like DNA-binding domain superfamily/Winged helix DNA-binding domain"/>
    <property type="match status" value="4"/>
</dbReference>
<dbReference type="Pfam" id="PF00096">
    <property type="entry name" value="zf-C2H2"/>
    <property type="match status" value="2"/>
</dbReference>
<evidence type="ECO:0000313" key="10">
    <source>
        <dbReference type="EnsemblMetazoa" id="G13004.5:cds"/>
    </source>
</evidence>
<feature type="region of interest" description="Disordered" evidence="8">
    <location>
        <begin position="517"/>
        <end position="539"/>
    </location>
</feature>
<keyword evidence="11" id="KW-1185">Reference proteome</keyword>
<dbReference type="PANTHER" id="PTHR12949">
    <property type="entry name" value="RNA POLYMERASE III DNA DIRECTED -RELATED"/>
    <property type="match status" value="1"/>
</dbReference>
<sequence length="1215" mass="137733">MTVGGLANINIDCDKKEISIFCKHELPQTGSKIIGVVSVLFVQQPVSTTLKDSLGSGVKDGTTLGPKSSFCHRDQLDFKGSQKLDVPTSLSVIDLPFGDILEKHFPKSFSQVEKSEESCSSRIQVEQQQFKSYNNEAVAEEEPLSAQKVIVDLSGESVDSEAVNNMPYNTSHRFIQKHSESKSQSNISSGHQSLRSKTASHHRPNTKLQNGSHVATRYMAMSRPSFQHERFKTNNREPSASYNIPKSSQQLSPHKNPRSIILKRRGFDLQCFVCLQVLETYRQVGEHCRLHNLRQQCPVCRAKFSATSNMKRHCLGHFTPVGFPCSFCKATFRRKDNLRTHMLRHVHRNGKGNESENRRSNDSLDSGTSSKDMECEKEESTERKPVSETVTTVESVVHRSPENEKINVPIKHEIEEVIHIDSETVQELVTADNPNESTSEDYVTESLQQGKEEGNLGNQERIVNYNCSSCGLEFSDLQSIRKHVVMHHAEQINPEPSGEVDIQFLHHQTEVFQAQKEVQSLPSLPNESRESDIMESNDSSLASNKISFSNQDYNLSDVIDIESLSQMSNGDTNQSEISSEQSSFTDIYSLSKPTSSSTPISTSGQAKRGMLSLTTLVCSICKQYLHSGDAIMEHQLMHANVMGSKLWCVACRTHVSSKDCLRRHISNHMGNRFQCPMCSSIYSRKDNLKKHVKDVHHLHYDKNGTQFGEQVSVVGKYLLQKSPSPLHLISSETHLDTEQVKKILCILIQQNIVTFGQHKRGFIEYSIRTGEILNRLWFPKYIYCAKTLYGDAAELLLEDVLQRGQVQMSKVIEVVMQRFNEALETSGKQKISESFVVDKFSNLVRTHFLQRCLDPIKSESNKVVGLEVTGEEETLYRLPDLSRKRKKSHDDGPPAKRSKSEVEGERPADDEGDGIFWRVNNERFHQMFRDQAIVQAISSKIDRSAGEVLRAMLRVSEVKTAGMATVTTPISVTEIFNALPKDLMARPLLETYLSLICDDSTNFLSKVGDSGGGMYSINIYEALAQLVKAHIESVVQERFGSKCLRIFRVLLLKKHLEQKQIEDFVMISAKEAKDLLYTLFSENFITTTEISKTPDHAPSRTFYLFTVNIQHVASMVLNRCYKALYNAMVKKETEVNEHRRLLDKQERMEAIAASVEDASQRDEILNTITPSEQEQIIKVRRTIQMLDHSELQICEGIFILEMYLMYFKQRQKDKS</sequence>
<evidence type="ECO:0000256" key="8">
    <source>
        <dbReference type="SAM" id="MobiDB-lite"/>
    </source>
</evidence>
<dbReference type="Pfam" id="PF08221">
    <property type="entry name" value="HTH_9"/>
    <property type="match status" value="1"/>
</dbReference>
<proteinExistence type="inferred from homology"/>
<keyword evidence="6" id="KW-0479">Metal-binding</keyword>
<comment type="function">
    <text evidence="7">DNA-dependent RNA polymerase catalyzes the transcription of DNA into RNA using the four ribonucleoside triphosphates as substrates. Specific core component of RNA polymerase III which synthesizes small RNAs, such as 5S rRNA and tRNAs.</text>
</comment>
<dbReference type="PROSITE" id="PS00028">
    <property type="entry name" value="ZINC_FINGER_C2H2_1"/>
    <property type="match status" value="3"/>
</dbReference>
<evidence type="ECO:0000256" key="1">
    <source>
        <dbReference type="ARBA" id="ARBA00004123"/>
    </source>
</evidence>
<comment type="similarity">
    <text evidence="2 7">Belongs to the eukaryotic RPC3/POLR3C RNA polymerase subunit family.</text>
</comment>
<keyword evidence="3 7" id="KW-0240">DNA-directed RNA polymerase</keyword>
<feature type="compositionally biased region" description="Polar residues" evidence="8">
    <location>
        <begin position="182"/>
        <end position="197"/>
    </location>
</feature>
<comment type="subcellular location">
    <subcellularLocation>
        <location evidence="1 7">Nucleus</location>
    </subcellularLocation>
</comment>
<feature type="domain" description="C2H2-type" evidence="9">
    <location>
        <begin position="673"/>
        <end position="696"/>
    </location>
</feature>
<dbReference type="InterPro" id="IPR039748">
    <property type="entry name" value="RPC3"/>
</dbReference>
<dbReference type="Proteomes" id="UP000005408">
    <property type="component" value="Unassembled WGS sequence"/>
</dbReference>
<dbReference type="EnsemblMetazoa" id="G13004.5">
    <property type="protein sequence ID" value="G13004.5:cds"/>
    <property type="gene ID" value="G13004"/>
</dbReference>
<dbReference type="Pfam" id="PF20912">
    <property type="entry name" value="RPC3_helical"/>
    <property type="match status" value="1"/>
</dbReference>
<feature type="compositionally biased region" description="Basic and acidic residues" evidence="8">
    <location>
        <begin position="888"/>
        <end position="909"/>
    </location>
</feature>
<dbReference type="Gene3D" id="6.10.140.1450">
    <property type="match status" value="1"/>
</dbReference>
<evidence type="ECO:0000256" key="6">
    <source>
        <dbReference type="PROSITE-ProRule" id="PRU00042"/>
    </source>
</evidence>
<accession>A0A8W8I7U9</accession>
<feature type="compositionally biased region" description="Basic and acidic residues" evidence="8">
    <location>
        <begin position="351"/>
        <end position="362"/>
    </location>
</feature>
<dbReference type="Pfam" id="PF05645">
    <property type="entry name" value="RNA_pol_Rpc82"/>
    <property type="match status" value="1"/>
</dbReference>
<keyword evidence="6" id="KW-0863">Zinc-finger</keyword>
<feature type="domain" description="C2H2-type" evidence="9">
    <location>
        <begin position="465"/>
        <end position="492"/>
    </location>
</feature>
<keyword evidence="6" id="KW-0862">Zinc</keyword>
<dbReference type="InterPro" id="IPR036388">
    <property type="entry name" value="WH-like_DNA-bd_sf"/>
</dbReference>
<dbReference type="InterPro" id="IPR013087">
    <property type="entry name" value="Znf_C2H2_type"/>
</dbReference>
<evidence type="ECO:0000256" key="5">
    <source>
        <dbReference type="ARBA" id="ARBA00023242"/>
    </source>
</evidence>
<dbReference type="GO" id="GO:0008270">
    <property type="term" value="F:zinc ion binding"/>
    <property type="evidence" value="ECO:0007669"/>
    <property type="project" value="UniProtKB-KW"/>
</dbReference>
<evidence type="ECO:0000256" key="4">
    <source>
        <dbReference type="ARBA" id="ARBA00023163"/>
    </source>
</evidence>
<feature type="region of interest" description="Disordered" evidence="8">
    <location>
        <begin position="234"/>
        <end position="255"/>
    </location>
</feature>
<protein>
    <recommendedName>
        <fullName evidence="7">DNA-directed RNA polymerase III subunit RPC3</fullName>
        <shortName evidence="7">RNA polymerase III subunit C3</shortName>
    </recommendedName>
</protein>
<dbReference type="Gene3D" id="3.30.160.60">
    <property type="entry name" value="Classic Zinc Finger"/>
    <property type="match status" value="2"/>
</dbReference>
<dbReference type="FunFam" id="1.10.10.10:FF:000256">
    <property type="entry name" value="DNA-directed RNA polymerase III subunit RPC3"/>
    <property type="match status" value="1"/>
</dbReference>
<dbReference type="GO" id="GO:0006351">
    <property type="term" value="P:DNA-templated transcription"/>
    <property type="evidence" value="ECO:0007669"/>
    <property type="project" value="InterPro"/>
</dbReference>
<dbReference type="PROSITE" id="PS50157">
    <property type="entry name" value="ZINC_FINGER_C2H2_2"/>
    <property type="match status" value="3"/>
</dbReference>
<evidence type="ECO:0000256" key="2">
    <source>
        <dbReference type="ARBA" id="ARBA00007206"/>
    </source>
</evidence>
<dbReference type="PANTHER" id="PTHR12949:SF0">
    <property type="entry name" value="DNA-DIRECTED RNA POLYMERASE III SUBUNIT RPC3"/>
    <property type="match status" value="1"/>
</dbReference>